<dbReference type="Gene3D" id="3.30.1180.10">
    <property type="match status" value="1"/>
</dbReference>
<dbReference type="NCBIfam" id="TIGR00762">
    <property type="entry name" value="DegV"/>
    <property type="match status" value="1"/>
</dbReference>
<dbReference type="RefSeq" id="WP_087060396.1">
    <property type="nucleotide sequence ID" value="NZ_FUKW01000173.1"/>
</dbReference>
<dbReference type="PANTHER" id="PTHR33434:SF2">
    <property type="entry name" value="FATTY ACID-BINDING PROTEIN TM_1468"/>
    <property type="match status" value="1"/>
</dbReference>
<proteinExistence type="predicted"/>
<keyword evidence="2" id="KW-0446">Lipid-binding</keyword>
<dbReference type="PROSITE" id="PS51482">
    <property type="entry name" value="DEGV"/>
    <property type="match status" value="1"/>
</dbReference>
<dbReference type="PANTHER" id="PTHR33434">
    <property type="entry name" value="DEGV DOMAIN-CONTAINING PROTEIN DR_1986-RELATED"/>
    <property type="match status" value="1"/>
</dbReference>
<dbReference type="EMBL" id="FUKW01000173">
    <property type="protein sequence ID" value="SJN46080.1"/>
    <property type="molecule type" value="Genomic_DNA"/>
</dbReference>
<evidence type="ECO:0000256" key="2">
    <source>
        <dbReference type="ARBA" id="ARBA00023121"/>
    </source>
</evidence>
<comment type="function">
    <text evidence="1">May bind long-chain fatty acids, such as palmitate, and may play a role in lipid transport or fatty acid metabolism.</text>
</comment>
<evidence type="ECO:0000313" key="4">
    <source>
        <dbReference type="Proteomes" id="UP000195611"/>
    </source>
</evidence>
<evidence type="ECO:0000313" key="3">
    <source>
        <dbReference type="EMBL" id="SJN46080.1"/>
    </source>
</evidence>
<dbReference type="SUPFAM" id="SSF82549">
    <property type="entry name" value="DAK1/DegV-like"/>
    <property type="match status" value="1"/>
</dbReference>
<dbReference type="GO" id="GO:0008289">
    <property type="term" value="F:lipid binding"/>
    <property type="evidence" value="ECO:0007669"/>
    <property type="project" value="UniProtKB-KW"/>
</dbReference>
<dbReference type="Pfam" id="PF02645">
    <property type="entry name" value="DegV"/>
    <property type="match status" value="1"/>
</dbReference>
<reference evidence="3 4" key="1">
    <citation type="submission" date="2017-02" db="EMBL/GenBank/DDBJ databases">
        <authorList>
            <person name="Peterson S.W."/>
        </authorList>
    </citation>
    <scope>NUCLEOTIDE SEQUENCE [LARGE SCALE GENOMIC DNA]</scope>
    <source>
        <strain evidence="3 4">42ea</strain>
    </source>
</reference>
<dbReference type="InterPro" id="IPR050270">
    <property type="entry name" value="DegV_domain_contain"/>
</dbReference>
<dbReference type="AlphaFoldDB" id="A0A1R4KP70"/>
<evidence type="ECO:0000256" key="1">
    <source>
        <dbReference type="ARBA" id="ARBA00003238"/>
    </source>
</evidence>
<dbReference type="InterPro" id="IPR003797">
    <property type="entry name" value="DegV"/>
</dbReference>
<accession>A0A1R4KP70</accession>
<sequence length="285" mass="31476">MSIAVVTDSTAYLSHEQYDLYNIYSVPLSCIVQNEVYKEEIDITSEEFFLKVREMEKLPTSSQPTVGDFTALYEELGKQYDAIISIHLSSGISGTYQNAVSVSQAVEHVAIYPYDSELAAAGQAFQVIEAAKLAQKGATVEEILKKLDQVKEATELYFVVDDLTNLVKGGRLSRAAGSVATLLSIKPVLTFVDGLIVPFDKIRTKKKALRKIETLLEKSVRSSEYPIQATVVHAFSEQEGLEFKEKMEAEFPTVDFNLSFLGPVIGVHTGEGAIGMTWTIKTNDE</sequence>
<organism evidence="3 4">
    <name type="scientific">Marinilactibacillus psychrotolerans 42ea</name>
    <dbReference type="NCBI Taxonomy" id="1255609"/>
    <lineage>
        <taxon>Bacteria</taxon>
        <taxon>Bacillati</taxon>
        <taxon>Bacillota</taxon>
        <taxon>Bacilli</taxon>
        <taxon>Lactobacillales</taxon>
        <taxon>Carnobacteriaceae</taxon>
        <taxon>Marinilactibacillus</taxon>
    </lineage>
</organism>
<dbReference type="Gene3D" id="3.40.50.10170">
    <property type="match status" value="1"/>
</dbReference>
<gene>
    <name evidence="3" type="ORF">FM115_11540</name>
</gene>
<dbReference type="InterPro" id="IPR043168">
    <property type="entry name" value="DegV_C"/>
</dbReference>
<protein>
    <recommendedName>
        <fullName evidence="5">DegV family protein</fullName>
    </recommendedName>
</protein>
<dbReference type="Proteomes" id="UP000195611">
    <property type="component" value="Unassembled WGS sequence"/>
</dbReference>
<name>A0A1R4KP70_9LACT</name>
<evidence type="ECO:0008006" key="5">
    <source>
        <dbReference type="Google" id="ProtNLM"/>
    </source>
</evidence>